<dbReference type="InterPro" id="IPR009003">
    <property type="entry name" value="Peptidase_S1_PA"/>
</dbReference>
<dbReference type="PANTHER" id="PTHR24252:SF7">
    <property type="entry name" value="HYALIN"/>
    <property type="match status" value="1"/>
</dbReference>
<dbReference type="PRINTS" id="PR00722">
    <property type="entry name" value="CHYMOTRYPSIN"/>
</dbReference>
<dbReference type="GO" id="GO:0004252">
    <property type="term" value="F:serine-type endopeptidase activity"/>
    <property type="evidence" value="ECO:0007669"/>
    <property type="project" value="InterPro"/>
</dbReference>
<evidence type="ECO:0000313" key="3">
    <source>
        <dbReference type="EnsemblMetazoa" id="PPAI006202-PA"/>
    </source>
</evidence>
<evidence type="ECO:0000313" key="4">
    <source>
        <dbReference type="Proteomes" id="UP000092462"/>
    </source>
</evidence>
<dbReference type="EnsemblMetazoa" id="PPAI006202-RA">
    <property type="protein sequence ID" value="PPAI006202-PA"/>
    <property type="gene ID" value="PPAI006202"/>
</dbReference>
<dbReference type="InterPro" id="IPR001314">
    <property type="entry name" value="Peptidase_S1A"/>
</dbReference>
<reference evidence="3" key="1">
    <citation type="submission" date="2022-08" db="UniProtKB">
        <authorList>
            <consortium name="EnsemblMetazoa"/>
        </authorList>
    </citation>
    <scope>IDENTIFICATION</scope>
    <source>
        <strain evidence="3">Israel</strain>
    </source>
</reference>
<evidence type="ECO:0000256" key="1">
    <source>
        <dbReference type="ARBA" id="ARBA00023157"/>
    </source>
</evidence>
<dbReference type="VEuPathDB" id="VectorBase:PPAI006202"/>
<dbReference type="EMBL" id="AJVK01032631">
    <property type="status" value="NOT_ANNOTATED_CDS"/>
    <property type="molecule type" value="Genomic_DNA"/>
</dbReference>
<dbReference type="InterPro" id="IPR018114">
    <property type="entry name" value="TRYPSIN_HIS"/>
</dbReference>
<dbReference type="PROSITE" id="PS50240">
    <property type="entry name" value="TRYPSIN_DOM"/>
    <property type="match status" value="1"/>
</dbReference>
<dbReference type="InterPro" id="IPR001254">
    <property type="entry name" value="Trypsin_dom"/>
</dbReference>
<keyword evidence="4" id="KW-1185">Reference proteome</keyword>
<dbReference type="EMBL" id="AJVK01032630">
    <property type="status" value="NOT_ANNOTATED_CDS"/>
    <property type="molecule type" value="Genomic_DNA"/>
</dbReference>
<dbReference type="VEuPathDB" id="VectorBase:PPAPM1_011908"/>
<protein>
    <submittedName>
        <fullName evidence="3">Uncharacterized protein</fullName>
    </submittedName>
</protein>
<evidence type="ECO:0000256" key="2">
    <source>
        <dbReference type="ARBA" id="ARBA00024195"/>
    </source>
</evidence>
<proteinExistence type="inferred from homology"/>
<keyword evidence="1" id="KW-1015">Disulfide bond</keyword>
<dbReference type="GO" id="GO:0006508">
    <property type="term" value="P:proteolysis"/>
    <property type="evidence" value="ECO:0007669"/>
    <property type="project" value="InterPro"/>
</dbReference>
<dbReference type="PANTHER" id="PTHR24252">
    <property type="entry name" value="ACROSIN-RELATED"/>
    <property type="match status" value="1"/>
</dbReference>
<dbReference type="InterPro" id="IPR043504">
    <property type="entry name" value="Peptidase_S1_PA_chymotrypsin"/>
</dbReference>
<dbReference type="PROSITE" id="PS00134">
    <property type="entry name" value="TRYPSIN_HIS"/>
    <property type="match status" value="1"/>
</dbReference>
<name>A0A1B0EYK8_PHLPP</name>
<dbReference type="Proteomes" id="UP000092462">
    <property type="component" value="Unassembled WGS sequence"/>
</dbReference>
<accession>A0A1B0EYK8</accession>
<dbReference type="AlphaFoldDB" id="A0A1B0EYK8"/>
<comment type="similarity">
    <text evidence="2">Belongs to the peptidase S1 family. CLIP subfamily.</text>
</comment>
<dbReference type="Pfam" id="PF00089">
    <property type="entry name" value="Trypsin"/>
    <property type="match status" value="1"/>
</dbReference>
<dbReference type="SMART" id="SM00020">
    <property type="entry name" value="Tryp_SPc"/>
    <property type="match status" value="1"/>
</dbReference>
<sequence length="203" mass="22590">MVSLRTRSGSHTCGATIIDSRWLLTAAHCFLTRNPDDYTVQYGTHVISKDGDSIMKIRRIICHEGYDDNNQFIHDIALIELEQPLEFDAFVEAVRLPQAFSYTHGGLEAQLVGWGMNATVGGVIQTHLQKVDLETMTDDECRKLHFDKIHTTNICAGVKGGGKGQCTVSTPIDLWSIGIVPYSMYTMEIAFNSEIHRESLISG</sequence>
<organism evidence="3 4">
    <name type="scientific">Phlebotomus papatasi</name>
    <name type="common">Sandfly</name>
    <dbReference type="NCBI Taxonomy" id="29031"/>
    <lineage>
        <taxon>Eukaryota</taxon>
        <taxon>Metazoa</taxon>
        <taxon>Ecdysozoa</taxon>
        <taxon>Arthropoda</taxon>
        <taxon>Hexapoda</taxon>
        <taxon>Insecta</taxon>
        <taxon>Pterygota</taxon>
        <taxon>Neoptera</taxon>
        <taxon>Endopterygota</taxon>
        <taxon>Diptera</taxon>
        <taxon>Nematocera</taxon>
        <taxon>Psychodoidea</taxon>
        <taxon>Psychodidae</taxon>
        <taxon>Phlebotomus</taxon>
        <taxon>Phlebotomus</taxon>
    </lineage>
</organism>
<dbReference type="FunFam" id="2.40.10.10:FF:000068">
    <property type="entry name" value="transmembrane protease serine 2"/>
    <property type="match status" value="1"/>
</dbReference>
<dbReference type="CDD" id="cd00190">
    <property type="entry name" value="Tryp_SPc"/>
    <property type="match status" value="1"/>
</dbReference>
<dbReference type="Gene3D" id="2.40.10.10">
    <property type="entry name" value="Trypsin-like serine proteases"/>
    <property type="match status" value="2"/>
</dbReference>
<dbReference type="SUPFAM" id="SSF50494">
    <property type="entry name" value="Trypsin-like serine proteases"/>
    <property type="match status" value="1"/>
</dbReference>